<keyword evidence="7 8" id="KW-0067">ATP-binding</keyword>
<evidence type="ECO:0000313" key="11">
    <source>
        <dbReference type="EMBL" id="ABM04353.1"/>
    </source>
</evidence>
<keyword evidence="12" id="KW-1185">Reference proteome</keyword>
<evidence type="ECO:0000256" key="2">
    <source>
        <dbReference type="ARBA" id="ARBA00022605"/>
    </source>
</evidence>
<dbReference type="Proteomes" id="UP000000639">
    <property type="component" value="Chromosome"/>
</dbReference>
<feature type="domain" description="Aspartate/glutamate/uridylate kinase" evidence="10">
    <location>
        <begin position="18"/>
        <end position="244"/>
    </location>
</feature>
<evidence type="ECO:0000256" key="6">
    <source>
        <dbReference type="ARBA" id="ARBA00022777"/>
    </source>
</evidence>
<dbReference type="InterPro" id="IPR005715">
    <property type="entry name" value="Glu_5kinase/COase_Synthase"/>
</dbReference>
<evidence type="ECO:0000256" key="5">
    <source>
        <dbReference type="ARBA" id="ARBA00022741"/>
    </source>
</evidence>
<dbReference type="InterPro" id="IPR041739">
    <property type="entry name" value="G5K_ProB"/>
</dbReference>
<proteinExistence type="inferred from homology"/>
<dbReference type="KEGG" id="pin:Ping_2635"/>
<evidence type="ECO:0000256" key="8">
    <source>
        <dbReference type="HAMAP-Rule" id="MF_00456"/>
    </source>
</evidence>
<dbReference type="GO" id="GO:0004349">
    <property type="term" value="F:glutamate 5-kinase activity"/>
    <property type="evidence" value="ECO:0007669"/>
    <property type="project" value="UniProtKB-UniRule"/>
</dbReference>
<dbReference type="Pfam" id="PF00696">
    <property type="entry name" value="AA_kinase"/>
    <property type="match status" value="1"/>
</dbReference>
<dbReference type="EMBL" id="CP000510">
    <property type="protein sequence ID" value="ABM04353.1"/>
    <property type="molecule type" value="Genomic_DNA"/>
</dbReference>
<dbReference type="GO" id="GO:0005524">
    <property type="term" value="F:ATP binding"/>
    <property type="evidence" value="ECO:0007669"/>
    <property type="project" value="UniProtKB-KW"/>
</dbReference>
<dbReference type="NCBIfam" id="TIGR01027">
    <property type="entry name" value="proB"/>
    <property type="match status" value="1"/>
</dbReference>
<dbReference type="PRINTS" id="PR00474">
    <property type="entry name" value="GLU5KINASE"/>
</dbReference>
<dbReference type="CDD" id="cd04242">
    <property type="entry name" value="AAK_G5K_ProB"/>
    <property type="match status" value="1"/>
</dbReference>
<comment type="pathway">
    <text evidence="8">Amino-acid biosynthesis; L-proline biosynthesis; L-glutamate 5-semialdehyde from L-glutamate: step 1/2.</text>
</comment>
<feature type="binding site" evidence="8">
    <location>
        <begin position="220"/>
        <end position="226"/>
    </location>
    <ligand>
        <name>ATP</name>
        <dbReference type="ChEBI" id="CHEBI:30616"/>
    </ligand>
</feature>
<dbReference type="InterPro" id="IPR011529">
    <property type="entry name" value="Glu_5kinase"/>
</dbReference>
<feature type="binding site" evidence="8">
    <location>
        <position position="158"/>
    </location>
    <ligand>
        <name>substrate</name>
    </ligand>
</feature>
<name>A1SXY8_PSYIN</name>
<dbReference type="OrthoDB" id="9804434at2"/>
<feature type="binding site" evidence="8">
    <location>
        <begin position="178"/>
        <end position="179"/>
    </location>
    <ligand>
        <name>ATP</name>
        <dbReference type="ChEBI" id="CHEBI:30616"/>
    </ligand>
</feature>
<comment type="function">
    <text evidence="8">Catalyzes the transfer of a phosphate group to glutamate to form L-glutamate 5-phosphate.</text>
</comment>
<dbReference type="EC" id="2.7.2.11" evidence="8"/>
<reference evidence="11 12" key="1">
    <citation type="submission" date="2007-01" db="EMBL/GenBank/DDBJ databases">
        <title>Complete sequence of Psychromonas ingrahamii 37.</title>
        <authorList>
            <consortium name="US DOE Joint Genome Institute"/>
            <person name="Copeland A."/>
            <person name="Lucas S."/>
            <person name="Lapidus A."/>
            <person name="Barry K."/>
            <person name="Detter J.C."/>
            <person name="Glavina del Rio T."/>
            <person name="Hammon N."/>
            <person name="Israni S."/>
            <person name="Dalin E."/>
            <person name="Tice H."/>
            <person name="Pitluck S."/>
            <person name="Thompson L.S."/>
            <person name="Brettin T."/>
            <person name="Bruce D."/>
            <person name="Han C."/>
            <person name="Tapia R."/>
            <person name="Schmutz J."/>
            <person name="Larimer F."/>
            <person name="Land M."/>
            <person name="Hauser L."/>
            <person name="Kyrpides N."/>
            <person name="Ivanova N."/>
            <person name="Staley J."/>
            <person name="Richardson P."/>
        </authorList>
    </citation>
    <scope>NUCLEOTIDE SEQUENCE [LARGE SCALE GENOMIC DNA]</scope>
    <source>
        <strain evidence="11 12">37</strain>
    </source>
</reference>
<feature type="binding site" evidence="8">
    <location>
        <position position="23"/>
    </location>
    <ligand>
        <name>ATP</name>
        <dbReference type="ChEBI" id="CHEBI:30616"/>
    </ligand>
</feature>
<dbReference type="PROSITE" id="PS00902">
    <property type="entry name" value="GLUTAMATE_5_KINASE"/>
    <property type="match status" value="1"/>
</dbReference>
<dbReference type="AlphaFoldDB" id="A1SXY8"/>
<evidence type="ECO:0000256" key="1">
    <source>
        <dbReference type="ARBA" id="ARBA00022490"/>
    </source>
</evidence>
<dbReference type="STRING" id="357804.Ping_2635"/>
<dbReference type="RefSeq" id="WP_011770910.1">
    <property type="nucleotide sequence ID" value="NC_008709.1"/>
</dbReference>
<comment type="similarity">
    <text evidence="8">Belongs to the glutamate 5-kinase family.</text>
</comment>
<feature type="binding site" evidence="8">
    <location>
        <position position="146"/>
    </location>
    <ligand>
        <name>substrate</name>
    </ligand>
</feature>
<dbReference type="InterPro" id="IPR036393">
    <property type="entry name" value="AceGlu_kinase-like_sf"/>
</dbReference>
<protein>
    <recommendedName>
        <fullName evidence="8">Glutamate 5-kinase</fullName>
        <ecNumber evidence="8">2.7.2.11</ecNumber>
    </recommendedName>
    <alternativeName>
        <fullName evidence="8">Gamma-glutamyl kinase</fullName>
        <shortName evidence="8">GK</shortName>
    </alternativeName>
</protein>
<accession>A1SXY8</accession>
<dbReference type="GO" id="GO:0055129">
    <property type="term" value="P:L-proline biosynthetic process"/>
    <property type="evidence" value="ECO:0007669"/>
    <property type="project" value="UniProtKB-UniRule"/>
</dbReference>
<dbReference type="InterPro" id="IPR001048">
    <property type="entry name" value="Asp/Glu/Uridylate_kinase"/>
</dbReference>
<keyword evidence="6 8" id="KW-0418">Kinase</keyword>
<dbReference type="PANTHER" id="PTHR43654:SF3">
    <property type="entry name" value="GLUTAMATE 5-KINASE"/>
    <property type="match status" value="1"/>
</dbReference>
<dbReference type="InterPro" id="IPR019797">
    <property type="entry name" value="Glutamate_5-kinase_CS"/>
</dbReference>
<comment type="catalytic activity">
    <reaction evidence="8">
        <text>L-glutamate + ATP = L-glutamyl 5-phosphate + ADP</text>
        <dbReference type="Rhea" id="RHEA:14877"/>
        <dbReference type="ChEBI" id="CHEBI:29985"/>
        <dbReference type="ChEBI" id="CHEBI:30616"/>
        <dbReference type="ChEBI" id="CHEBI:58274"/>
        <dbReference type="ChEBI" id="CHEBI:456216"/>
        <dbReference type="EC" id="2.7.2.11"/>
    </reaction>
</comment>
<keyword evidence="1 8" id="KW-0963">Cytoplasm</keyword>
<evidence type="ECO:0000313" key="12">
    <source>
        <dbReference type="Proteomes" id="UP000000639"/>
    </source>
</evidence>
<dbReference type="HOGENOM" id="CLU_025400_0_0_6"/>
<dbReference type="SUPFAM" id="SSF53633">
    <property type="entry name" value="Carbamate kinase-like"/>
    <property type="match status" value="1"/>
</dbReference>
<comment type="subcellular location">
    <subcellularLocation>
        <location evidence="8">Cytoplasm</location>
    </subcellularLocation>
</comment>
<feature type="region of interest" description="Disordered" evidence="9">
    <location>
        <begin position="270"/>
        <end position="292"/>
    </location>
</feature>
<keyword evidence="5 8" id="KW-0547">Nucleotide-binding</keyword>
<evidence type="ECO:0000256" key="3">
    <source>
        <dbReference type="ARBA" id="ARBA00022650"/>
    </source>
</evidence>
<organism evidence="11 12">
    <name type="scientific">Psychromonas ingrahamii (strain DSM 17664 / CCUG 51855 / 37)</name>
    <dbReference type="NCBI Taxonomy" id="357804"/>
    <lineage>
        <taxon>Bacteria</taxon>
        <taxon>Pseudomonadati</taxon>
        <taxon>Pseudomonadota</taxon>
        <taxon>Gammaproteobacteria</taxon>
        <taxon>Alteromonadales</taxon>
        <taxon>Psychromonadaceae</taxon>
        <taxon>Psychromonas</taxon>
    </lineage>
</organism>
<dbReference type="eggNOG" id="COG0263">
    <property type="taxonomic scope" value="Bacteria"/>
</dbReference>
<sequence length="292" mass="32213">MNTNTNTNTKPKTKNNTKRVVIKVGSAVLTDNNNIAKERMLNLVSMISGLRKTYDVILVTSGAVAAGYSTLKLDKSKQIGKKALAAAGQPILMTAYKKKFDIYDIDTAQILLTEDDFDSRKRTKMFQEIIDAHLTHDILPIVNENDITSTPEQQFGDNDQLSAVVAHATNAEILVILSDIDGYFDKNPHEYQDAKIFKTMSKIPEQALLDESTPNNSFATGGIVTKLKAANFLIRHGRKMLLCNGFDLSAAESFLLENKHTLGTLFLPEEEAKKSSESASKKSAENAIKKES</sequence>
<dbReference type="PANTHER" id="PTHR43654">
    <property type="entry name" value="GLUTAMATE 5-KINASE"/>
    <property type="match status" value="1"/>
</dbReference>
<dbReference type="HAMAP" id="MF_00456">
    <property type="entry name" value="ProB"/>
    <property type="match status" value="1"/>
</dbReference>
<dbReference type="PIRSF" id="PIRSF000729">
    <property type="entry name" value="GK"/>
    <property type="match status" value="1"/>
</dbReference>
<evidence type="ECO:0000256" key="4">
    <source>
        <dbReference type="ARBA" id="ARBA00022679"/>
    </source>
</evidence>
<gene>
    <name evidence="8" type="primary">proB</name>
    <name evidence="11" type="ordered locus">Ping_2635</name>
</gene>
<evidence type="ECO:0000259" key="10">
    <source>
        <dbReference type="Pfam" id="PF00696"/>
    </source>
</evidence>
<dbReference type="FunFam" id="3.40.1160.10:FF:000006">
    <property type="entry name" value="Glutamate 5-kinase"/>
    <property type="match status" value="1"/>
</dbReference>
<dbReference type="InterPro" id="IPR001057">
    <property type="entry name" value="Glu/AcGlu_kinase"/>
</dbReference>
<dbReference type="Gene3D" id="3.40.1160.10">
    <property type="entry name" value="Acetylglutamate kinase-like"/>
    <property type="match status" value="1"/>
</dbReference>
<keyword evidence="3 8" id="KW-0641">Proline biosynthesis</keyword>
<feature type="binding site" evidence="8">
    <location>
        <position position="61"/>
    </location>
    <ligand>
        <name>substrate</name>
    </ligand>
</feature>
<dbReference type="GO" id="GO:0005829">
    <property type="term" value="C:cytosol"/>
    <property type="evidence" value="ECO:0007669"/>
    <property type="project" value="TreeGrafter"/>
</dbReference>
<keyword evidence="2 8" id="KW-0028">Amino-acid biosynthesis</keyword>
<evidence type="ECO:0000256" key="7">
    <source>
        <dbReference type="ARBA" id="ARBA00022840"/>
    </source>
</evidence>
<dbReference type="UniPathway" id="UPA00098">
    <property type="reaction ID" value="UER00359"/>
</dbReference>
<evidence type="ECO:0000256" key="9">
    <source>
        <dbReference type="SAM" id="MobiDB-lite"/>
    </source>
</evidence>
<keyword evidence="4 8" id="KW-0808">Transferase</keyword>